<name>A0A6H5G384_9HEMI</name>
<keyword evidence="1" id="KW-0472">Membrane</keyword>
<evidence type="ECO:0000313" key="2">
    <source>
        <dbReference type="EMBL" id="CAA9997228.1"/>
    </source>
</evidence>
<feature type="transmembrane region" description="Helical" evidence="1">
    <location>
        <begin position="63"/>
        <end position="82"/>
    </location>
</feature>
<dbReference type="Proteomes" id="UP000479000">
    <property type="component" value="Unassembled WGS sequence"/>
</dbReference>
<keyword evidence="3" id="KW-1185">Reference proteome</keyword>
<reference evidence="2 3" key="1">
    <citation type="submission" date="2020-02" db="EMBL/GenBank/DDBJ databases">
        <authorList>
            <person name="Ferguson B K."/>
        </authorList>
    </citation>
    <scope>NUCLEOTIDE SEQUENCE [LARGE SCALE GENOMIC DNA]</scope>
</reference>
<proteinExistence type="predicted"/>
<dbReference type="AlphaFoldDB" id="A0A6H5G384"/>
<feature type="non-terminal residue" evidence="2">
    <location>
        <position position="99"/>
    </location>
</feature>
<protein>
    <submittedName>
        <fullName evidence="2">Uncharacterized protein</fullName>
    </submittedName>
</protein>
<keyword evidence="1" id="KW-1133">Transmembrane helix</keyword>
<gene>
    <name evidence="2" type="ORF">NTEN_LOCUS3551</name>
</gene>
<dbReference type="EMBL" id="CADCXU010005603">
    <property type="protein sequence ID" value="CAA9997228.1"/>
    <property type="molecule type" value="Genomic_DNA"/>
</dbReference>
<evidence type="ECO:0000256" key="1">
    <source>
        <dbReference type="SAM" id="Phobius"/>
    </source>
</evidence>
<accession>A0A6H5G384</accession>
<organism evidence="2 3">
    <name type="scientific">Nesidiocoris tenuis</name>
    <dbReference type="NCBI Taxonomy" id="355587"/>
    <lineage>
        <taxon>Eukaryota</taxon>
        <taxon>Metazoa</taxon>
        <taxon>Ecdysozoa</taxon>
        <taxon>Arthropoda</taxon>
        <taxon>Hexapoda</taxon>
        <taxon>Insecta</taxon>
        <taxon>Pterygota</taxon>
        <taxon>Neoptera</taxon>
        <taxon>Paraneoptera</taxon>
        <taxon>Hemiptera</taxon>
        <taxon>Heteroptera</taxon>
        <taxon>Panheteroptera</taxon>
        <taxon>Cimicomorpha</taxon>
        <taxon>Miridae</taxon>
        <taxon>Dicyphina</taxon>
        <taxon>Nesidiocoris</taxon>
    </lineage>
</organism>
<sequence length="99" mass="11568">MSPLRINRSHLEELPQLSFEIVISRHSPRSLCHRRRRLRLRLRLALSPPTRHRPFRGIVGRHIVTAAFMILRIILIVGLVFFGSPDSIDENMQINKLVK</sequence>
<evidence type="ECO:0000313" key="3">
    <source>
        <dbReference type="Proteomes" id="UP000479000"/>
    </source>
</evidence>
<keyword evidence="1" id="KW-0812">Transmembrane</keyword>